<proteinExistence type="predicted"/>
<feature type="signal peptide" evidence="1">
    <location>
        <begin position="1"/>
        <end position="15"/>
    </location>
</feature>
<feature type="chain" id="PRO_5016398493" evidence="1">
    <location>
        <begin position="16"/>
        <end position="69"/>
    </location>
</feature>
<accession>A0A336MNU4</accession>
<sequence length="69" mass="7777">MKFIIIACLIAVALADKDASVVKFESDVRADGYNYAYETSQRHATIQSTSIHHQTRQNIVTPKLSSFYI</sequence>
<evidence type="ECO:0000313" key="2">
    <source>
        <dbReference type="EMBL" id="SSX30493.1"/>
    </source>
</evidence>
<dbReference type="AlphaFoldDB" id="A0A336MNU4"/>
<keyword evidence="1" id="KW-0732">Signal</keyword>
<protein>
    <submittedName>
        <fullName evidence="2">CSON002549 protein</fullName>
    </submittedName>
</protein>
<reference evidence="2" key="1">
    <citation type="submission" date="2018-07" db="EMBL/GenBank/DDBJ databases">
        <authorList>
            <person name="Quirk P.G."/>
            <person name="Krulwich T.A."/>
        </authorList>
    </citation>
    <scope>NUCLEOTIDE SEQUENCE</scope>
</reference>
<dbReference type="VEuPathDB" id="VectorBase:CSON002549"/>
<evidence type="ECO:0000256" key="1">
    <source>
        <dbReference type="SAM" id="SignalP"/>
    </source>
</evidence>
<name>A0A336MNU4_CULSO</name>
<dbReference type="EMBL" id="UFQT01001422">
    <property type="protein sequence ID" value="SSX30493.1"/>
    <property type="molecule type" value="Genomic_DNA"/>
</dbReference>
<organism evidence="2">
    <name type="scientific">Culicoides sonorensis</name>
    <name type="common">Biting midge</name>
    <dbReference type="NCBI Taxonomy" id="179676"/>
    <lineage>
        <taxon>Eukaryota</taxon>
        <taxon>Metazoa</taxon>
        <taxon>Ecdysozoa</taxon>
        <taxon>Arthropoda</taxon>
        <taxon>Hexapoda</taxon>
        <taxon>Insecta</taxon>
        <taxon>Pterygota</taxon>
        <taxon>Neoptera</taxon>
        <taxon>Endopterygota</taxon>
        <taxon>Diptera</taxon>
        <taxon>Nematocera</taxon>
        <taxon>Chironomoidea</taxon>
        <taxon>Ceratopogonidae</taxon>
        <taxon>Ceratopogoninae</taxon>
        <taxon>Culicoides</taxon>
        <taxon>Monoculicoides</taxon>
    </lineage>
</organism>
<gene>
    <name evidence="2" type="primary">CSON002549</name>
</gene>